<dbReference type="Pfam" id="PF13917">
    <property type="entry name" value="zf-CCHC_3"/>
    <property type="match status" value="1"/>
</dbReference>
<evidence type="ECO:0000256" key="1">
    <source>
        <dbReference type="SAM" id="MobiDB-lite"/>
    </source>
</evidence>
<evidence type="ECO:0000313" key="2">
    <source>
        <dbReference type="EMBL" id="CEO47890.1"/>
    </source>
</evidence>
<protein>
    <submittedName>
        <fullName evidence="2">Uncharacterized protein</fullName>
    </submittedName>
</protein>
<gene>
    <name evidence="2" type="ORF">BN869_000003946_1</name>
</gene>
<feature type="region of interest" description="Disordered" evidence="1">
    <location>
        <begin position="1"/>
        <end position="93"/>
    </location>
</feature>
<proteinExistence type="predicted"/>
<dbReference type="EMBL" id="CDPU01000009">
    <property type="protein sequence ID" value="CEO47890.1"/>
    <property type="molecule type" value="Genomic_DNA"/>
</dbReference>
<organism evidence="2">
    <name type="scientific">Bionectria ochroleuca</name>
    <name type="common">Gliocladium roseum</name>
    <dbReference type="NCBI Taxonomy" id="29856"/>
    <lineage>
        <taxon>Eukaryota</taxon>
        <taxon>Fungi</taxon>
        <taxon>Dikarya</taxon>
        <taxon>Ascomycota</taxon>
        <taxon>Pezizomycotina</taxon>
        <taxon>Sordariomycetes</taxon>
        <taxon>Hypocreomycetidae</taxon>
        <taxon>Hypocreales</taxon>
        <taxon>Bionectriaceae</taxon>
        <taxon>Clonostachys</taxon>
    </lineage>
</organism>
<feature type="compositionally biased region" description="Polar residues" evidence="1">
    <location>
        <begin position="38"/>
        <end position="47"/>
    </location>
</feature>
<accession>A0A0B7JZ27</accession>
<feature type="compositionally biased region" description="Basic and acidic residues" evidence="1">
    <location>
        <begin position="61"/>
        <end position="88"/>
    </location>
</feature>
<sequence>MYSNRGRGGPSRSTPANVLSRHYSYECKVPAQERPYTSRPSRSQQLRNPKLIPKLTNDALKPLEDKKGVADEELAKREAERARKREAEEQPCAQIQDTADLPQRTLCPPFQLLLLPILEERRNMPEIAVQIHHPEVVIWKIGAAVHLKAPGPLAEIASHHRLRTQSDLTETETRELPATRNLIKGPSAGGTPKIRSLLMAWIDTLSQDIFQEIIETRVKGTSEVPKTRGLGPGEDLTTEVGGATRTM</sequence>
<name>A0A0B7JZ27_BIOOC</name>
<dbReference type="AlphaFoldDB" id="A0A0B7JZ27"/>
<reference evidence="2" key="1">
    <citation type="submission" date="2015-01" db="EMBL/GenBank/DDBJ databases">
        <authorList>
            <person name="Durling Mikael"/>
        </authorList>
    </citation>
    <scope>NUCLEOTIDE SEQUENCE</scope>
</reference>
<feature type="region of interest" description="Disordered" evidence="1">
    <location>
        <begin position="224"/>
        <end position="247"/>
    </location>
</feature>